<organism evidence="2 3">
    <name type="scientific">Teretinema zuelzerae</name>
    <dbReference type="NCBI Taxonomy" id="156"/>
    <lineage>
        <taxon>Bacteria</taxon>
        <taxon>Pseudomonadati</taxon>
        <taxon>Spirochaetota</taxon>
        <taxon>Spirochaetia</taxon>
        <taxon>Spirochaetales</taxon>
        <taxon>Treponemataceae</taxon>
        <taxon>Teretinema</taxon>
    </lineage>
</organism>
<feature type="signal peptide" evidence="1">
    <location>
        <begin position="1"/>
        <end position="22"/>
    </location>
</feature>
<keyword evidence="3" id="KW-1185">Reference proteome</keyword>
<feature type="chain" id="PRO_5042145060" description="Outer membrane protein beta-barrel domain-containing protein" evidence="1">
    <location>
        <begin position="23"/>
        <end position="201"/>
    </location>
</feature>
<dbReference type="RefSeq" id="WP_230753072.1">
    <property type="nucleotide sequence ID" value="NZ_JAINWA010000001.1"/>
</dbReference>
<keyword evidence="1" id="KW-0732">Signal</keyword>
<protein>
    <recommendedName>
        <fullName evidence="4">Outer membrane protein beta-barrel domain-containing protein</fullName>
    </recommendedName>
</protein>
<reference evidence="2" key="1">
    <citation type="submission" date="2021-08" db="EMBL/GenBank/DDBJ databases">
        <title>Comparative analyses of Brucepasteria parasyntrophica and Teretinema zuelzerae.</title>
        <authorList>
            <person name="Song Y."/>
            <person name="Brune A."/>
        </authorList>
    </citation>
    <scope>NUCLEOTIDE SEQUENCE</scope>
    <source>
        <strain evidence="2">DSM 1903</strain>
    </source>
</reference>
<dbReference type="Proteomes" id="UP001198163">
    <property type="component" value="Unassembled WGS sequence"/>
</dbReference>
<evidence type="ECO:0000313" key="2">
    <source>
        <dbReference type="EMBL" id="MCD1653723.1"/>
    </source>
</evidence>
<evidence type="ECO:0000313" key="3">
    <source>
        <dbReference type="Proteomes" id="UP001198163"/>
    </source>
</evidence>
<sequence>MKFKAGKKFFLLSSLLAYSAVASIYAGPGAGVSVGMSRTIEDHSQRESEGYEINTEGMPISGELFWAFGSETGLDAGVRGGLKQHIETVSPPDSLASFADISIDTTPFSVFARANLPYFFAEASGGIHFADIRYVTDSDDLSGEQRGLTAGLAMGPRMTFIERLVVRAAFSANLFQIDDIGLGSPVTLLTLGLSLSGAWRF</sequence>
<evidence type="ECO:0000256" key="1">
    <source>
        <dbReference type="SAM" id="SignalP"/>
    </source>
</evidence>
<accession>A0AAE3EHE4</accession>
<evidence type="ECO:0008006" key="4">
    <source>
        <dbReference type="Google" id="ProtNLM"/>
    </source>
</evidence>
<proteinExistence type="predicted"/>
<dbReference type="AlphaFoldDB" id="A0AAE3EHE4"/>
<name>A0AAE3EHE4_9SPIR</name>
<dbReference type="EMBL" id="JAINWA010000001">
    <property type="protein sequence ID" value="MCD1653723.1"/>
    <property type="molecule type" value="Genomic_DNA"/>
</dbReference>
<gene>
    <name evidence="2" type="ORF">K7J14_03295</name>
</gene>
<comment type="caution">
    <text evidence="2">The sequence shown here is derived from an EMBL/GenBank/DDBJ whole genome shotgun (WGS) entry which is preliminary data.</text>
</comment>